<dbReference type="PRINTS" id="PR00463">
    <property type="entry name" value="EP450I"/>
</dbReference>
<dbReference type="Proteomes" id="UP001497516">
    <property type="component" value="Chromosome 4"/>
</dbReference>
<keyword evidence="3" id="KW-0479">Metal-binding</keyword>
<organism evidence="7 8">
    <name type="scientific">Linum trigynum</name>
    <dbReference type="NCBI Taxonomy" id="586398"/>
    <lineage>
        <taxon>Eukaryota</taxon>
        <taxon>Viridiplantae</taxon>
        <taxon>Streptophyta</taxon>
        <taxon>Embryophyta</taxon>
        <taxon>Tracheophyta</taxon>
        <taxon>Spermatophyta</taxon>
        <taxon>Magnoliopsida</taxon>
        <taxon>eudicotyledons</taxon>
        <taxon>Gunneridae</taxon>
        <taxon>Pentapetalae</taxon>
        <taxon>rosids</taxon>
        <taxon>fabids</taxon>
        <taxon>Malpighiales</taxon>
        <taxon>Linaceae</taxon>
        <taxon>Linum</taxon>
    </lineage>
</organism>
<dbReference type="PANTHER" id="PTHR47955:SF8">
    <property type="entry name" value="CYTOCHROME P450 71D11-LIKE"/>
    <property type="match status" value="1"/>
</dbReference>
<evidence type="ECO:0008006" key="9">
    <source>
        <dbReference type="Google" id="ProtNLM"/>
    </source>
</evidence>
<gene>
    <name evidence="7" type="ORF">LTRI10_LOCUS26529</name>
</gene>
<keyword evidence="4" id="KW-0560">Oxidoreductase</keyword>
<dbReference type="SUPFAM" id="SSF48264">
    <property type="entry name" value="Cytochrome P450"/>
    <property type="match status" value="1"/>
</dbReference>
<evidence type="ECO:0000313" key="8">
    <source>
        <dbReference type="Proteomes" id="UP001497516"/>
    </source>
</evidence>
<dbReference type="InterPro" id="IPR036396">
    <property type="entry name" value="Cyt_P450_sf"/>
</dbReference>
<sequence>MDSSSHLPLLFSFLLVTISIIFLLLKLWMAVPKQHEGVALLPPGPRKLPIIGNLHQLSGSKLPHHRLLELANAHGPLMHLQLGELQTIIVSSAEMAKQVFKTHDLTFSSRPSLLLVDIISRNRNLGFAPYGEYWRQIRKLCVLELLSAKRVHSFRPIREQEVSCLVADICCKQDSAFNISRMIFSLTYRITSRAAFGKLYKQQDSSFIQMTTEMIKASSGFGVADLFPSFKFLQLITGIRSRLQRLKRESDQIFHIIIDEHIAAAAAKAEEGEKEEVDDLVDVLLKVQQNGDLGFTLTTESITAVLLVTRYPALHFS</sequence>
<dbReference type="PANTHER" id="PTHR47955">
    <property type="entry name" value="CYTOCHROME P450 FAMILY 71 PROTEIN"/>
    <property type="match status" value="1"/>
</dbReference>
<evidence type="ECO:0000313" key="7">
    <source>
        <dbReference type="EMBL" id="CAL1385385.1"/>
    </source>
</evidence>
<dbReference type="EMBL" id="OZ034817">
    <property type="protein sequence ID" value="CAL1385385.1"/>
    <property type="molecule type" value="Genomic_DNA"/>
</dbReference>
<evidence type="ECO:0000256" key="5">
    <source>
        <dbReference type="ARBA" id="ARBA00023004"/>
    </source>
</evidence>
<keyword evidence="2" id="KW-0349">Heme</keyword>
<dbReference type="InterPro" id="IPR001128">
    <property type="entry name" value="Cyt_P450"/>
</dbReference>
<feature type="transmembrane region" description="Helical" evidence="6">
    <location>
        <begin position="6"/>
        <end position="25"/>
    </location>
</feature>
<reference evidence="7 8" key="1">
    <citation type="submission" date="2024-04" db="EMBL/GenBank/DDBJ databases">
        <authorList>
            <person name="Fracassetti M."/>
        </authorList>
    </citation>
    <scope>NUCLEOTIDE SEQUENCE [LARGE SCALE GENOMIC DNA]</scope>
</reference>
<dbReference type="GO" id="GO:0020037">
    <property type="term" value="F:heme binding"/>
    <property type="evidence" value="ECO:0007669"/>
    <property type="project" value="InterPro"/>
</dbReference>
<accession>A0AAV2EIN4</accession>
<dbReference type="GO" id="GO:0004497">
    <property type="term" value="F:monooxygenase activity"/>
    <property type="evidence" value="ECO:0007669"/>
    <property type="project" value="InterPro"/>
</dbReference>
<keyword evidence="8" id="KW-1185">Reference proteome</keyword>
<proteinExistence type="inferred from homology"/>
<evidence type="ECO:0000256" key="2">
    <source>
        <dbReference type="ARBA" id="ARBA00022617"/>
    </source>
</evidence>
<evidence type="ECO:0000256" key="1">
    <source>
        <dbReference type="ARBA" id="ARBA00010617"/>
    </source>
</evidence>
<comment type="similarity">
    <text evidence="1">Belongs to the cytochrome P450 family.</text>
</comment>
<dbReference type="GO" id="GO:0016705">
    <property type="term" value="F:oxidoreductase activity, acting on paired donors, with incorporation or reduction of molecular oxygen"/>
    <property type="evidence" value="ECO:0007669"/>
    <property type="project" value="InterPro"/>
</dbReference>
<evidence type="ECO:0000256" key="4">
    <source>
        <dbReference type="ARBA" id="ARBA00023002"/>
    </source>
</evidence>
<dbReference type="Gene3D" id="1.10.630.10">
    <property type="entry name" value="Cytochrome P450"/>
    <property type="match status" value="1"/>
</dbReference>
<dbReference type="InterPro" id="IPR002401">
    <property type="entry name" value="Cyt_P450_E_grp-I"/>
</dbReference>
<dbReference type="Pfam" id="PF00067">
    <property type="entry name" value="p450"/>
    <property type="match status" value="1"/>
</dbReference>
<evidence type="ECO:0000256" key="3">
    <source>
        <dbReference type="ARBA" id="ARBA00022723"/>
    </source>
</evidence>
<keyword evidence="6" id="KW-1133">Transmembrane helix</keyword>
<name>A0AAV2EIN4_9ROSI</name>
<keyword evidence="5" id="KW-0408">Iron</keyword>
<dbReference type="GO" id="GO:0005506">
    <property type="term" value="F:iron ion binding"/>
    <property type="evidence" value="ECO:0007669"/>
    <property type="project" value="InterPro"/>
</dbReference>
<protein>
    <recommendedName>
        <fullName evidence="9">Cytochrome P450</fullName>
    </recommendedName>
</protein>
<keyword evidence="6" id="KW-0472">Membrane</keyword>
<keyword evidence="6" id="KW-0812">Transmembrane</keyword>
<dbReference type="AlphaFoldDB" id="A0AAV2EIN4"/>
<evidence type="ECO:0000256" key="6">
    <source>
        <dbReference type="SAM" id="Phobius"/>
    </source>
</evidence>